<accession>A0ABV7DYK7</accession>
<evidence type="ECO:0000256" key="3">
    <source>
        <dbReference type="ARBA" id="ARBA00022491"/>
    </source>
</evidence>
<organism evidence="8 9">
    <name type="scientific">Tabrizicola soli</name>
    <dbReference type="NCBI Taxonomy" id="2185115"/>
    <lineage>
        <taxon>Bacteria</taxon>
        <taxon>Pseudomonadati</taxon>
        <taxon>Pseudomonadota</taxon>
        <taxon>Alphaproteobacteria</taxon>
        <taxon>Rhodobacterales</taxon>
        <taxon>Paracoccaceae</taxon>
        <taxon>Tabrizicola</taxon>
    </lineage>
</organism>
<evidence type="ECO:0000256" key="5">
    <source>
        <dbReference type="ARBA" id="ARBA00023163"/>
    </source>
</evidence>
<evidence type="ECO:0000313" key="9">
    <source>
        <dbReference type="Proteomes" id="UP001595445"/>
    </source>
</evidence>
<sequence>MVVLQSDLLEDLDTRTVCPAAPESRQVRGFAALSPVLTAGDVRLRIVPHVVATLTVAEPGTFVLSLAHERDRSIRAVDSMLTGA</sequence>
<evidence type="ECO:0000256" key="4">
    <source>
        <dbReference type="ARBA" id="ARBA00023015"/>
    </source>
</evidence>
<dbReference type="Gene3D" id="2.30.30.110">
    <property type="match status" value="1"/>
</dbReference>
<name>A0ABV7DYK7_9RHOB</name>
<dbReference type="InterPro" id="IPR002712">
    <property type="entry name" value="CcdB"/>
</dbReference>
<reference evidence="9" key="1">
    <citation type="journal article" date="2019" name="Int. J. Syst. Evol. Microbiol.">
        <title>The Global Catalogue of Microorganisms (GCM) 10K type strain sequencing project: providing services to taxonomists for standard genome sequencing and annotation.</title>
        <authorList>
            <consortium name="The Broad Institute Genomics Platform"/>
            <consortium name="The Broad Institute Genome Sequencing Center for Infectious Disease"/>
            <person name="Wu L."/>
            <person name="Ma J."/>
        </authorList>
    </citation>
    <scope>NUCLEOTIDE SEQUENCE [LARGE SCALE GENOMIC DNA]</scope>
    <source>
        <strain evidence="9">KCTC 62102</strain>
    </source>
</reference>
<comment type="caution">
    <text evidence="8">The sequence shown here is derived from an EMBL/GenBank/DDBJ whole genome shotgun (WGS) entry which is preliminary data.</text>
</comment>
<dbReference type="Pfam" id="PF01845">
    <property type="entry name" value="CcdB"/>
    <property type="match status" value="1"/>
</dbReference>
<evidence type="ECO:0000256" key="1">
    <source>
        <dbReference type="ARBA" id="ARBA00005230"/>
    </source>
</evidence>
<evidence type="ECO:0000256" key="7">
    <source>
        <dbReference type="ARBA" id="ARBA00033135"/>
    </source>
</evidence>
<gene>
    <name evidence="8" type="ORF">ACFOD6_15390</name>
</gene>
<protein>
    <recommendedName>
        <fullName evidence="2">Toxin CcdB</fullName>
    </recommendedName>
    <alternativeName>
        <fullName evidence="7">Cytotoxic protein CcdB</fullName>
    </alternativeName>
    <alternativeName>
        <fullName evidence="6">Protein LetD</fullName>
    </alternativeName>
</protein>
<dbReference type="RefSeq" id="WP_197641639.1">
    <property type="nucleotide sequence ID" value="NZ_JAEACP010000001.1"/>
</dbReference>
<dbReference type="Proteomes" id="UP001595445">
    <property type="component" value="Unassembled WGS sequence"/>
</dbReference>
<dbReference type="InterPro" id="IPR011067">
    <property type="entry name" value="Plasmid_toxin/cell-grow_inhib"/>
</dbReference>
<keyword evidence="4" id="KW-0805">Transcription regulation</keyword>
<keyword evidence="9" id="KW-1185">Reference proteome</keyword>
<comment type="similarity">
    <text evidence="1">Belongs to the CcdB toxin family.</text>
</comment>
<dbReference type="EMBL" id="JBHRSM010000025">
    <property type="protein sequence ID" value="MFC3087431.1"/>
    <property type="molecule type" value="Genomic_DNA"/>
</dbReference>
<proteinExistence type="inferred from homology"/>
<evidence type="ECO:0000313" key="8">
    <source>
        <dbReference type="EMBL" id="MFC3087431.1"/>
    </source>
</evidence>
<dbReference type="SUPFAM" id="SSF50118">
    <property type="entry name" value="Cell growth inhibitor/plasmid maintenance toxic component"/>
    <property type="match status" value="1"/>
</dbReference>
<evidence type="ECO:0000256" key="2">
    <source>
        <dbReference type="ARBA" id="ARBA00015075"/>
    </source>
</evidence>
<keyword evidence="3" id="KW-0678">Repressor</keyword>
<evidence type="ECO:0000256" key="6">
    <source>
        <dbReference type="ARBA" id="ARBA00029628"/>
    </source>
</evidence>
<keyword evidence="5" id="KW-0804">Transcription</keyword>